<dbReference type="WBParaSite" id="Pan_g2522.t1">
    <property type="protein sequence ID" value="Pan_g2522.t1"/>
    <property type="gene ID" value="Pan_g2522"/>
</dbReference>
<evidence type="ECO:0000313" key="1">
    <source>
        <dbReference type="Proteomes" id="UP000492821"/>
    </source>
</evidence>
<dbReference type="AlphaFoldDB" id="A0A7E4ZXX3"/>
<accession>A0A7E4ZXX3</accession>
<dbReference type="Proteomes" id="UP000492821">
    <property type="component" value="Unassembled WGS sequence"/>
</dbReference>
<keyword evidence="1" id="KW-1185">Reference proteome</keyword>
<sequence length="68" mass="8016">MSNEVKSADSLSVPPVYTILRRQLRSPYDVMTYADKREPAQGYWDECQFSPMSCLLRRRRRAVQMPSF</sequence>
<protein>
    <submittedName>
        <fullName evidence="2">Uncharacterized protein</fullName>
    </submittedName>
</protein>
<organism evidence="1 2">
    <name type="scientific">Panagrellus redivivus</name>
    <name type="common">Microworm</name>
    <dbReference type="NCBI Taxonomy" id="6233"/>
    <lineage>
        <taxon>Eukaryota</taxon>
        <taxon>Metazoa</taxon>
        <taxon>Ecdysozoa</taxon>
        <taxon>Nematoda</taxon>
        <taxon>Chromadorea</taxon>
        <taxon>Rhabditida</taxon>
        <taxon>Tylenchina</taxon>
        <taxon>Panagrolaimomorpha</taxon>
        <taxon>Panagrolaimoidea</taxon>
        <taxon>Panagrolaimidae</taxon>
        <taxon>Panagrellus</taxon>
    </lineage>
</organism>
<proteinExistence type="predicted"/>
<reference evidence="2" key="2">
    <citation type="submission" date="2020-10" db="UniProtKB">
        <authorList>
            <consortium name="WormBaseParasite"/>
        </authorList>
    </citation>
    <scope>IDENTIFICATION</scope>
</reference>
<name>A0A7E4ZXX3_PANRE</name>
<reference evidence="1" key="1">
    <citation type="journal article" date="2013" name="Genetics">
        <title>The draft genome and transcriptome of Panagrellus redivivus are shaped by the harsh demands of a free-living lifestyle.</title>
        <authorList>
            <person name="Srinivasan J."/>
            <person name="Dillman A.R."/>
            <person name="Macchietto M.G."/>
            <person name="Heikkinen L."/>
            <person name="Lakso M."/>
            <person name="Fracchia K.M."/>
            <person name="Antoshechkin I."/>
            <person name="Mortazavi A."/>
            <person name="Wong G."/>
            <person name="Sternberg P.W."/>
        </authorList>
    </citation>
    <scope>NUCLEOTIDE SEQUENCE [LARGE SCALE GENOMIC DNA]</scope>
    <source>
        <strain evidence="1">MT8872</strain>
    </source>
</reference>
<evidence type="ECO:0000313" key="2">
    <source>
        <dbReference type="WBParaSite" id="Pan_g2522.t1"/>
    </source>
</evidence>